<dbReference type="InterPro" id="IPR014017">
    <property type="entry name" value="DNA_helicase_UvrD-like_C"/>
</dbReference>
<dbReference type="RefSeq" id="WP_036185966.1">
    <property type="nucleotide sequence ID" value="NZ_AVDA01000010.1"/>
</dbReference>
<dbReference type="PANTHER" id="PTHR11070">
    <property type="entry name" value="UVRD / RECB / PCRA DNA HELICASE FAMILY MEMBER"/>
    <property type="match status" value="1"/>
</dbReference>
<dbReference type="AlphaFoldDB" id="A0A0A3IV59"/>
<feature type="coiled-coil region" evidence="12">
    <location>
        <begin position="600"/>
        <end position="627"/>
    </location>
</feature>
<evidence type="ECO:0000259" key="13">
    <source>
        <dbReference type="PROSITE" id="PS51198"/>
    </source>
</evidence>
<sequence length="751" mass="87643">MVSSNDFFDNKKRELGVSLNNIQQEAVITNNGPLLLLASPGSGKTTTLIMKIGYLIEVIGVVPSRIKAVTFSRASANDMKERFKRFFPNLPMVEFSIIHSLAFQVVREYFAKQRIEYQLIEGNNNFTSQNNHIQQRQLNKKQIIRNIYKSLNGEPATEDQLEELITFISFIKNKLLPESKWALVPINVPKKELIVKEYENYKKYGTGKLLLDYDDMLTIANEVLEKDNAILFRYQTLFDYVLTDESQDTSFVQHSIIQKLVDKHKNLCVVADEDQSIYSWRGAEPQYLLDFRSIYPDAKILMMLQNYRSSKDIVDIANVFIKQNKKRYEKNMFTSNPQYKPIKFKALTEYKTQSVYLVNQILKLEDLAEVAILYRNNSSAILLIDSFDKANIPFYMKDSDNRFFTHWVVQDILNFMRLSYDFSRIDVFETIYSKFNAYIKKSQFEELKKFYTNQPLTKESVFDNLLSLVKLEDYQIEKVKKFKDSYNKIKTASPKSVMQIIRNELGYESSLEFICKSKGYNLEYALEIVNTLEIISESTNTMIEFANRIKYLDSLMKSSKFNKGENAVTFSTLHSSKGLEFETVFMIDLIEGIIPSTSKSEKSDEKSKILEEELLNLEEEMEEEVRLFYVGMTRAKLNLELVTYFKRFDKKVKLSEFFKQVQNLVTPVEAPQPKPKKVFSKQEPKNKFIFNSNTIQDRTLLKVGMFVKHILFGQGEIISCNSEVLEIRFESEIKKFQVSVCLKHGYIEKLE</sequence>
<dbReference type="PROSITE" id="PS51217">
    <property type="entry name" value="UVRD_HELICASE_CTER"/>
    <property type="match status" value="1"/>
</dbReference>
<comment type="caution">
    <text evidence="15">The sequence shown here is derived from an EMBL/GenBank/DDBJ whole genome shotgun (WGS) entry which is preliminary data.</text>
</comment>
<dbReference type="GO" id="GO:0005524">
    <property type="term" value="F:ATP binding"/>
    <property type="evidence" value="ECO:0007669"/>
    <property type="project" value="UniProtKB-UniRule"/>
</dbReference>
<name>A0A0A3IV59_9BACL</name>
<evidence type="ECO:0000256" key="1">
    <source>
        <dbReference type="ARBA" id="ARBA00009922"/>
    </source>
</evidence>
<keyword evidence="6" id="KW-0238">DNA-binding</keyword>
<feature type="domain" description="UvrD-like helicase ATP-binding" evidence="13">
    <location>
        <begin position="17"/>
        <end position="310"/>
    </location>
</feature>
<evidence type="ECO:0000256" key="5">
    <source>
        <dbReference type="ARBA" id="ARBA00022840"/>
    </source>
</evidence>
<comment type="similarity">
    <text evidence="1">Belongs to the helicase family. UvrD subfamily.</text>
</comment>
<accession>A0A0A3IV59</accession>
<organism evidence="15 16">
    <name type="scientific">Ureibacillus manganicus DSM 26584</name>
    <dbReference type="NCBI Taxonomy" id="1384049"/>
    <lineage>
        <taxon>Bacteria</taxon>
        <taxon>Bacillati</taxon>
        <taxon>Bacillota</taxon>
        <taxon>Bacilli</taxon>
        <taxon>Bacillales</taxon>
        <taxon>Caryophanaceae</taxon>
        <taxon>Ureibacillus</taxon>
    </lineage>
</organism>
<dbReference type="EC" id="5.6.2.4" evidence="9"/>
<keyword evidence="2 11" id="KW-0547">Nucleotide-binding</keyword>
<dbReference type="Gene3D" id="1.10.486.10">
    <property type="entry name" value="PCRA, domain 4"/>
    <property type="match status" value="1"/>
</dbReference>
<dbReference type="InterPro" id="IPR027417">
    <property type="entry name" value="P-loop_NTPase"/>
</dbReference>
<dbReference type="InterPro" id="IPR013986">
    <property type="entry name" value="DExx_box_DNA_helicase_dom_sf"/>
</dbReference>
<evidence type="ECO:0000256" key="10">
    <source>
        <dbReference type="ARBA" id="ARBA00048988"/>
    </source>
</evidence>
<proteinExistence type="inferred from homology"/>
<dbReference type="SUPFAM" id="SSF52540">
    <property type="entry name" value="P-loop containing nucleoside triphosphate hydrolases"/>
    <property type="match status" value="1"/>
</dbReference>
<dbReference type="Pfam" id="PF13361">
    <property type="entry name" value="UvrD_C"/>
    <property type="match status" value="1"/>
</dbReference>
<keyword evidence="16" id="KW-1185">Reference proteome</keyword>
<dbReference type="eggNOG" id="COG0210">
    <property type="taxonomic scope" value="Bacteria"/>
</dbReference>
<dbReference type="Pfam" id="PF00580">
    <property type="entry name" value="UvrD-helicase"/>
    <property type="match status" value="1"/>
</dbReference>
<evidence type="ECO:0000259" key="14">
    <source>
        <dbReference type="PROSITE" id="PS51217"/>
    </source>
</evidence>
<dbReference type="Gene3D" id="3.40.50.300">
    <property type="entry name" value="P-loop containing nucleotide triphosphate hydrolases"/>
    <property type="match status" value="2"/>
</dbReference>
<evidence type="ECO:0000256" key="7">
    <source>
        <dbReference type="ARBA" id="ARBA00023235"/>
    </source>
</evidence>
<dbReference type="GO" id="GO:0003677">
    <property type="term" value="F:DNA binding"/>
    <property type="evidence" value="ECO:0007669"/>
    <property type="project" value="UniProtKB-KW"/>
</dbReference>
<dbReference type="PANTHER" id="PTHR11070:SF2">
    <property type="entry name" value="ATP-DEPENDENT DNA HELICASE SRS2"/>
    <property type="match status" value="1"/>
</dbReference>
<gene>
    <name evidence="15" type="ORF">CD29_10100</name>
</gene>
<evidence type="ECO:0000256" key="6">
    <source>
        <dbReference type="ARBA" id="ARBA00023125"/>
    </source>
</evidence>
<evidence type="ECO:0000256" key="9">
    <source>
        <dbReference type="ARBA" id="ARBA00034808"/>
    </source>
</evidence>
<comment type="catalytic activity">
    <reaction evidence="10">
        <text>ATP + H2O = ADP + phosphate + H(+)</text>
        <dbReference type="Rhea" id="RHEA:13065"/>
        <dbReference type="ChEBI" id="CHEBI:15377"/>
        <dbReference type="ChEBI" id="CHEBI:15378"/>
        <dbReference type="ChEBI" id="CHEBI:30616"/>
        <dbReference type="ChEBI" id="CHEBI:43474"/>
        <dbReference type="ChEBI" id="CHEBI:456216"/>
        <dbReference type="EC" id="5.6.2.4"/>
    </reaction>
</comment>
<evidence type="ECO:0000256" key="3">
    <source>
        <dbReference type="ARBA" id="ARBA00022801"/>
    </source>
</evidence>
<dbReference type="CDD" id="cd17932">
    <property type="entry name" value="DEXQc_UvrD"/>
    <property type="match status" value="1"/>
</dbReference>
<dbReference type="STRING" id="1384049.CD29_10100"/>
<dbReference type="OrthoDB" id="9810135at2"/>
<keyword evidence="5 11" id="KW-0067">ATP-binding</keyword>
<dbReference type="EMBL" id="JPVN01000010">
    <property type="protein sequence ID" value="KGR78717.1"/>
    <property type="molecule type" value="Genomic_DNA"/>
</dbReference>
<evidence type="ECO:0000256" key="2">
    <source>
        <dbReference type="ARBA" id="ARBA00022741"/>
    </source>
</evidence>
<keyword evidence="4 11" id="KW-0347">Helicase</keyword>
<dbReference type="InterPro" id="IPR014016">
    <property type="entry name" value="UvrD-like_ATP-bd"/>
</dbReference>
<feature type="domain" description="UvrD-like helicase C-terminal" evidence="14">
    <location>
        <begin position="311"/>
        <end position="578"/>
    </location>
</feature>
<protein>
    <recommendedName>
        <fullName evidence="9">DNA 3'-5' helicase</fullName>
        <ecNumber evidence="9">5.6.2.4</ecNumber>
    </recommendedName>
</protein>
<comment type="catalytic activity">
    <reaction evidence="8">
        <text>Couples ATP hydrolysis with the unwinding of duplex DNA by translocating in the 3'-5' direction.</text>
        <dbReference type="EC" id="5.6.2.4"/>
    </reaction>
</comment>
<dbReference type="GO" id="GO:0000725">
    <property type="term" value="P:recombinational repair"/>
    <property type="evidence" value="ECO:0007669"/>
    <property type="project" value="TreeGrafter"/>
</dbReference>
<dbReference type="GO" id="GO:0033202">
    <property type="term" value="C:DNA helicase complex"/>
    <property type="evidence" value="ECO:0007669"/>
    <property type="project" value="TreeGrafter"/>
</dbReference>
<keyword evidence="3 11" id="KW-0378">Hydrolase</keyword>
<dbReference type="PROSITE" id="PS51198">
    <property type="entry name" value="UVRD_HELICASE_ATP_BIND"/>
    <property type="match status" value="1"/>
</dbReference>
<reference evidence="15 16" key="1">
    <citation type="submission" date="2014-02" db="EMBL/GenBank/DDBJ databases">
        <title>Draft genome sequence of Lysinibacillus manganicus DSM 26584T.</title>
        <authorList>
            <person name="Zhang F."/>
            <person name="Wang G."/>
            <person name="Zhang L."/>
        </authorList>
    </citation>
    <scope>NUCLEOTIDE SEQUENCE [LARGE SCALE GENOMIC DNA]</scope>
    <source>
        <strain evidence="15 16">DSM 26584</strain>
    </source>
</reference>
<evidence type="ECO:0000256" key="8">
    <source>
        <dbReference type="ARBA" id="ARBA00034617"/>
    </source>
</evidence>
<evidence type="ECO:0000313" key="15">
    <source>
        <dbReference type="EMBL" id="KGR78717.1"/>
    </source>
</evidence>
<dbReference type="GO" id="GO:0016887">
    <property type="term" value="F:ATP hydrolysis activity"/>
    <property type="evidence" value="ECO:0007669"/>
    <property type="project" value="RHEA"/>
</dbReference>
<keyword evidence="12" id="KW-0175">Coiled coil</keyword>
<evidence type="ECO:0000256" key="4">
    <source>
        <dbReference type="ARBA" id="ARBA00022806"/>
    </source>
</evidence>
<feature type="binding site" evidence="11">
    <location>
        <begin position="38"/>
        <end position="45"/>
    </location>
    <ligand>
        <name>ATP</name>
        <dbReference type="ChEBI" id="CHEBI:30616"/>
    </ligand>
</feature>
<dbReference type="Gene3D" id="1.10.10.160">
    <property type="match status" value="1"/>
</dbReference>
<evidence type="ECO:0000313" key="16">
    <source>
        <dbReference type="Proteomes" id="UP000030416"/>
    </source>
</evidence>
<evidence type="ECO:0000256" key="12">
    <source>
        <dbReference type="SAM" id="Coils"/>
    </source>
</evidence>
<dbReference type="Proteomes" id="UP000030416">
    <property type="component" value="Unassembled WGS sequence"/>
</dbReference>
<dbReference type="InterPro" id="IPR000212">
    <property type="entry name" value="DNA_helicase_UvrD/REP"/>
</dbReference>
<evidence type="ECO:0000256" key="11">
    <source>
        <dbReference type="PROSITE-ProRule" id="PRU00560"/>
    </source>
</evidence>
<keyword evidence="7" id="KW-0413">Isomerase</keyword>
<dbReference type="GO" id="GO:0005829">
    <property type="term" value="C:cytosol"/>
    <property type="evidence" value="ECO:0007669"/>
    <property type="project" value="TreeGrafter"/>
</dbReference>
<dbReference type="GO" id="GO:0043138">
    <property type="term" value="F:3'-5' DNA helicase activity"/>
    <property type="evidence" value="ECO:0007669"/>
    <property type="project" value="UniProtKB-EC"/>
</dbReference>